<evidence type="ECO:0000313" key="3">
    <source>
        <dbReference type="EMBL" id="MBN7800781.1"/>
    </source>
</evidence>
<reference evidence="3 4" key="1">
    <citation type="submission" date="2021-03" db="EMBL/GenBank/DDBJ databases">
        <title>novel species isolated from a fishpond in China.</title>
        <authorList>
            <person name="Lu H."/>
            <person name="Cai Z."/>
        </authorList>
    </citation>
    <scope>NUCLEOTIDE SEQUENCE [LARGE SCALE GENOMIC DNA]</scope>
    <source>
        <strain evidence="3 4">JCM 31546</strain>
    </source>
</reference>
<dbReference type="InterPro" id="IPR051162">
    <property type="entry name" value="T4SS_component"/>
</dbReference>
<feature type="domain" description="Helicase HerA-like C-terminal" evidence="2">
    <location>
        <begin position="32"/>
        <end position="513"/>
    </location>
</feature>
<dbReference type="Pfam" id="PF05872">
    <property type="entry name" value="HerA_C"/>
    <property type="match status" value="1"/>
</dbReference>
<dbReference type="Proteomes" id="UP000664698">
    <property type="component" value="Unassembled WGS sequence"/>
</dbReference>
<evidence type="ECO:0000259" key="2">
    <source>
        <dbReference type="Pfam" id="PF05872"/>
    </source>
</evidence>
<evidence type="ECO:0000313" key="4">
    <source>
        <dbReference type="Proteomes" id="UP000664698"/>
    </source>
</evidence>
<name>A0ABS3BR82_9BACT</name>
<dbReference type="SUPFAM" id="SSF52540">
    <property type="entry name" value="P-loop containing nucleoside triphosphate hydrolases"/>
    <property type="match status" value="1"/>
</dbReference>
<feature type="region of interest" description="Disordered" evidence="1">
    <location>
        <begin position="455"/>
        <end position="478"/>
    </location>
</feature>
<protein>
    <submittedName>
        <fullName evidence="3">DUF853 family protein</fullName>
    </submittedName>
</protein>
<dbReference type="Gene3D" id="3.40.50.300">
    <property type="entry name" value="P-loop containing nucleotide triphosphate hydrolases"/>
    <property type="match status" value="2"/>
</dbReference>
<feature type="compositionally biased region" description="Low complexity" evidence="1">
    <location>
        <begin position="461"/>
        <end position="471"/>
    </location>
</feature>
<dbReference type="PANTHER" id="PTHR30121:SF6">
    <property type="entry name" value="SLR6007 PROTEIN"/>
    <property type="match status" value="1"/>
</dbReference>
<organism evidence="3 4">
    <name type="scientific">Algoriphagus aestuariicola</name>
    <dbReference type="NCBI Taxonomy" id="1852016"/>
    <lineage>
        <taxon>Bacteria</taxon>
        <taxon>Pseudomonadati</taxon>
        <taxon>Bacteroidota</taxon>
        <taxon>Cytophagia</taxon>
        <taxon>Cytophagales</taxon>
        <taxon>Cyclobacteriaceae</taxon>
        <taxon>Algoriphagus</taxon>
    </lineage>
</organism>
<dbReference type="InterPro" id="IPR033186">
    <property type="entry name" value="HerA_C"/>
</dbReference>
<accession>A0ABS3BR82</accession>
<dbReference type="EMBL" id="JAFKCW010000002">
    <property type="protein sequence ID" value="MBN7800781.1"/>
    <property type="molecule type" value="Genomic_DNA"/>
</dbReference>
<proteinExistence type="predicted"/>
<dbReference type="RefSeq" id="WP_206568773.1">
    <property type="nucleotide sequence ID" value="NZ_JAFKCW010000002.1"/>
</dbReference>
<dbReference type="InterPro" id="IPR027417">
    <property type="entry name" value="P-loop_NTPase"/>
</dbReference>
<comment type="caution">
    <text evidence="3">The sequence shown here is derived from an EMBL/GenBank/DDBJ whole genome shotgun (WGS) entry which is preliminary data.</text>
</comment>
<evidence type="ECO:0000256" key="1">
    <source>
        <dbReference type="SAM" id="MobiDB-lite"/>
    </source>
</evidence>
<dbReference type="PANTHER" id="PTHR30121">
    <property type="entry name" value="UNCHARACTERIZED PROTEIN YJGR-RELATED"/>
    <property type="match status" value="1"/>
</dbReference>
<sequence length="514" mass="56727">MSTIEQFKKCLEDGQVFKKDYIVLGAGILDGQPVDQAQVKVPLKTMNRHGLIAGATGTGKTKTLQVIAEQLSLKGVPSVLMDLKGDLSGLAKPGESSDFILKRSATIGVDYTPQGLPVELMSISNEKGVRLKATVSEFGPVLLSQILELNDTQQGVVALVFRYCDTHHLPLLDLKDFKRVLQFITNEGKTAIEKEFGQVSSASVNTIMRKIIELEQQGAERFFGELSFDVDDFVRTKDGKGVISVIRLTDIQSRPKLFSTFMLSLLSEIYETFPEQGDADQPKLCLFIDEAHLVFGNASKDLLEKIEAIVKLIRSKGVGVFFCTQTPTDVPESVLGQLGLKVQHALRAFTAKDRKAITKTAENYPDSPFYNTAEVLTAMGIGEAVVTALNEKGIPTPLAHTLVRAPITRMDILEDSEIDQLVKSSDLVYKYNQDLDHDSAFEILERKMQAVQEAQEKAVLPGPSSSRTTGSRTKEDESLIEELSKNTMVRQLGRTLFRELARGILGSFSGKRRR</sequence>
<gene>
    <name evidence="3" type="ORF">J0A67_07915</name>
</gene>
<keyword evidence="4" id="KW-1185">Reference proteome</keyword>